<dbReference type="Proteomes" id="UP001317322">
    <property type="component" value="Chromosome"/>
</dbReference>
<organism evidence="2 3">
    <name type="scientific">Cellulomonas wangsupingiae</name>
    <dbReference type="NCBI Taxonomy" id="2968085"/>
    <lineage>
        <taxon>Bacteria</taxon>
        <taxon>Bacillati</taxon>
        <taxon>Actinomycetota</taxon>
        <taxon>Actinomycetes</taxon>
        <taxon>Micrococcales</taxon>
        <taxon>Cellulomonadaceae</taxon>
        <taxon>Cellulomonas</taxon>
    </lineage>
</organism>
<protein>
    <submittedName>
        <fullName evidence="2">ThiF family adenylyltransferase</fullName>
    </submittedName>
</protein>
<keyword evidence="3" id="KW-1185">Reference proteome</keyword>
<evidence type="ECO:0000259" key="1">
    <source>
        <dbReference type="Pfam" id="PF00899"/>
    </source>
</evidence>
<proteinExistence type="predicted"/>
<reference evidence="2 3" key="1">
    <citation type="submission" date="2022-07" db="EMBL/GenBank/DDBJ databases">
        <title>Novel species in genus cellulomonas.</title>
        <authorList>
            <person name="Ye L."/>
        </authorList>
    </citation>
    <scope>NUCLEOTIDE SEQUENCE [LARGE SCALE GENOMIC DNA]</scope>
    <source>
        <strain evidence="3">zg-Y908</strain>
    </source>
</reference>
<dbReference type="Gene3D" id="3.40.50.720">
    <property type="entry name" value="NAD(P)-binding Rossmann-like Domain"/>
    <property type="match status" value="1"/>
</dbReference>
<dbReference type="SUPFAM" id="SSF69572">
    <property type="entry name" value="Activating enzymes of the ubiquitin-like proteins"/>
    <property type="match status" value="1"/>
</dbReference>
<evidence type="ECO:0000313" key="2">
    <source>
        <dbReference type="EMBL" id="UUI64023.1"/>
    </source>
</evidence>
<dbReference type="InterPro" id="IPR000594">
    <property type="entry name" value="ThiF_NAD_FAD-bd"/>
</dbReference>
<dbReference type="RefSeq" id="WP_227565574.1">
    <property type="nucleotide sequence ID" value="NZ_CP101989.1"/>
</dbReference>
<accession>A0ABY5K2K4</accession>
<feature type="domain" description="THIF-type NAD/FAD binding fold" evidence="1">
    <location>
        <begin position="114"/>
        <end position="195"/>
    </location>
</feature>
<dbReference type="InterPro" id="IPR035985">
    <property type="entry name" value="Ubiquitin-activating_enz"/>
</dbReference>
<gene>
    <name evidence="2" type="ORF">NP075_12890</name>
</gene>
<dbReference type="Pfam" id="PF00899">
    <property type="entry name" value="ThiF"/>
    <property type="match status" value="1"/>
</dbReference>
<name>A0ABY5K2K4_9CELL</name>
<keyword evidence="2" id="KW-0808">Transferase</keyword>
<keyword evidence="2" id="KW-0548">Nucleotidyltransferase</keyword>
<sequence>MTGPTSPALRLRPGLRVLTRADDEVQIGTDPRWAVRLVGLRPAEARLWGGVDATTDLSTLPARARALGTDPAAVAATVDDLRRAGLTRHRPDAVRGPTAADAAAWTLLLPDATGDDVVTARERAVVGVVGLGPTGLGIARHLAVAGVGSLLLDDEAPVRSPDVAAGIHRWADVGAPRAVAARRALREAAPGVRFDGDDDPDVVVVVEHEAADPLRAAVLTTHGVAHLSVVVRTADALVGPMVRPGTDPCLRCLDLHRADADPAWPTVLGSLTGPGGADVPASGEVGVLAGACAASAAAHVLTLLAGATPVTCGATLELALPDLVARERRFGPHPACGCVVPPGTARAGPHEE</sequence>
<dbReference type="EMBL" id="CP101989">
    <property type="protein sequence ID" value="UUI64023.1"/>
    <property type="molecule type" value="Genomic_DNA"/>
</dbReference>
<evidence type="ECO:0000313" key="3">
    <source>
        <dbReference type="Proteomes" id="UP001317322"/>
    </source>
</evidence>
<dbReference type="GO" id="GO:0016779">
    <property type="term" value="F:nucleotidyltransferase activity"/>
    <property type="evidence" value="ECO:0007669"/>
    <property type="project" value="UniProtKB-KW"/>
</dbReference>